<dbReference type="PANTHER" id="PTHR43877:SF1">
    <property type="entry name" value="ACETYLTRANSFERASE"/>
    <property type="match status" value="1"/>
</dbReference>
<evidence type="ECO:0000256" key="2">
    <source>
        <dbReference type="ARBA" id="ARBA00023315"/>
    </source>
</evidence>
<dbReference type="InterPro" id="IPR050832">
    <property type="entry name" value="Bact_Acetyltransf"/>
</dbReference>
<organism evidence="4 5">
    <name type="scientific">Streptomyces gamaensis</name>
    <dbReference type="NCBI Taxonomy" id="1763542"/>
    <lineage>
        <taxon>Bacteria</taxon>
        <taxon>Bacillati</taxon>
        <taxon>Actinomycetota</taxon>
        <taxon>Actinomycetes</taxon>
        <taxon>Kitasatosporales</taxon>
        <taxon>Streptomycetaceae</taxon>
        <taxon>Streptomyces</taxon>
    </lineage>
</organism>
<keyword evidence="1 4" id="KW-0808">Transferase</keyword>
<dbReference type="Pfam" id="PF00583">
    <property type="entry name" value="Acetyltransf_1"/>
    <property type="match status" value="1"/>
</dbReference>
<dbReference type="EMBL" id="JBHSPB010000021">
    <property type="protein sequence ID" value="MFC5723908.1"/>
    <property type="molecule type" value="Genomic_DNA"/>
</dbReference>
<evidence type="ECO:0000313" key="4">
    <source>
        <dbReference type="EMBL" id="MFC5723908.1"/>
    </source>
</evidence>
<reference evidence="5" key="1">
    <citation type="journal article" date="2019" name="Int. J. Syst. Evol. Microbiol.">
        <title>The Global Catalogue of Microorganisms (GCM) 10K type strain sequencing project: providing services to taxonomists for standard genome sequencing and annotation.</title>
        <authorList>
            <consortium name="The Broad Institute Genomics Platform"/>
            <consortium name="The Broad Institute Genome Sequencing Center for Infectious Disease"/>
            <person name="Wu L."/>
            <person name="Ma J."/>
        </authorList>
    </citation>
    <scope>NUCLEOTIDE SEQUENCE [LARGE SCALE GENOMIC DNA]</scope>
    <source>
        <strain evidence="5">CGMCC 4.7304</strain>
    </source>
</reference>
<dbReference type="PANTHER" id="PTHR43877">
    <property type="entry name" value="AMINOALKYLPHOSPHONATE N-ACETYLTRANSFERASE-RELATED-RELATED"/>
    <property type="match status" value="1"/>
</dbReference>
<dbReference type="Proteomes" id="UP001596083">
    <property type="component" value="Unassembled WGS sequence"/>
</dbReference>
<dbReference type="InterPro" id="IPR000182">
    <property type="entry name" value="GNAT_dom"/>
</dbReference>
<dbReference type="RefSeq" id="WP_390320328.1">
    <property type="nucleotide sequence ID" value="NZ_JBHSPB010000021.1"/>
</dbReference>
<feature type="domain" description="N-acetyltransferase" evidence="3">
    <location>
        <begin position="14"/>
        <end position="170"/>
    </location>
</feature>
<dbReference type="SUPFAM" id="SSF55729">
    <property type="entry name" value="Acyl-CoA N-acyltransferases (Nat)"/>
    <property type="match status" value="1"/>
</dbReference>
<comment type="caution">
    <text evidence="4">The sequence shown here is derived from an EMBL/GenBank/DDBJ whole genome shotgun (WGS) entry which is preliminary data.</text>
</comment>
<keyword evidence="2 4" id="KW-0012">Acyltransferase</keyword>
<gene>
    <name evidence="4" type="ORF">ACFP1Z_27455</name>
</gene>
<dbReference type="PROSITE" id="PS51186">
    <property type="entry name" value="GNAT"/>
    <property type="match status" value="1"/>
</dbReference>
<proteinExistence type="predicted"/>
<protein>
    <submittedName>
        <fullName evidence="4">GNAT family N-acetyltransferase</fullName>
        <ecNumber evidence="4">2.3.-.-</ecNumber>
    </submittedName>
</protein>
<dbReference type="EC" id="2.3.-.-" evidence="4"/>
<evidence type="ECO:0000313" key="5">
    <source>
        <dbReference type="Proteomes" id="UP001596083"/>
    </source>
</evidence>
<name>A0ABW0Z7Y3_9ACTN</name>
<accession>A0ABW0Z7Y3</accession>
<dbReference type="CDD" id="cd04301">
    <property type="entry name" value="NAT_SF"/>
    <property type="match status" value="1"/>
</dbReference>
<dbReference type="Gene3D" id="3.40.630.30">
    <property type="match status" value="1"/>
</dbReference>
<keyword evidence="5" id="KW-1185">Reference proteome</keyword>
<evidence type="ECO:0000259" key="3">
    <source>
        <dbReference type="PROSITE" id="PS51186"/>
    </source>
</evidence>
<dbReference type="InterPro" id="IPR016181">
    <property type="entry name" value="Acyl_CoA_acyltransferase"/>
</dbReference>
<evidence type="ECO:0000256" key="1">
    <source>
        <dbReference type="ARBA" id="ARBA00022679"/>
    </source>
</evidence>
<sequence>MAVEHMAHRAQQGITVEHLEAPAAARAEEAFRRIYAEAFAEPPYRETEDDVAATFHRFRTAARERSFRAALARTHTGEPVGMALGRLLADGGQHGFDLLELAVRAPWRGQGIARRLHDAVVESTGAEYVRLNVHPEAGAAQAAYRAWGYRKTGRARPVDGAELHDTMLLVIHK</sequence>
<dbReference type="GO" id="GO:0016746">
    <property type="term" value="F:acyltransferase activity"/>
    <property type="evidence" value="ECO:0007669"/>
    <property type="project" value="UniProtKB-KW"/>
</dbReference>